<evidence type="ECO:0000256" key="1">
    <source>
        <dbReference type="ARBA" id="ARBA00004305"/>
    </source>
</evidence>
<dbReference type="GO" id="GO:0005759">
    <property type="term" value="C:mitochondrial matrix"/>
    <property type="evidence" value="ECO:0007669"/>
    <property type="project" value="UniProtKB-SubCell"/>
</dbReference>
<dbReference type="EMBL" id="KV423924">
    <property type="protein sequence ID" value="KZT61316.1"/>
    <property type="molecule type" value="Genomic_DNA"/>
</dbReference>
<dbReference type="FunCoup" id="A0A165J3B0">
    <property type="interactions" value="67"/>
</dbReference>
<evidence type="ECO:0000256" key="4">
    <source>
        <dbReference type="ARBA" id="ARBA00023128"/>
    </source>
</evidence>
<comment type="function">
    <text evidence="6">Plays an essential role in the assembly of succinate dehydrogenase (SDH), an enzyme complex (also referred to as respiratory complex II) that is a component of both the tricarboxylic acid (TCA) cycle and the mitochondrial electron transport chain, and which couples the oxidation of succinate to fumarate with the reduction of ubiquinone (coenzyme Q) to ubiquinol. Promotes maturation of the iron-sulfur protein subunit of the SDH catalytic dimer, protecting it from the deleterious effects of oxidants. May act together with SDHAF1.</text>
</comment>
<proteinExistence type="inferred from homology"/>
<dbReference type="OrthoDB" id="278329at2759"/>
<dbReference type="GO" id="GO:0005758">
    <property type="term" value="C:mitochondrial intermembrane space"/>
    <property type="evidence" value="ECO:0007669"/>
    <property type="project" value="TreeGrafter"/>
</dbReference>
<dbReference type="PANTHER" id="PTHR13137:SF6">
    <property type="entry name" value="SUCCINATE DEHYDROGENASE ASSEMBLY FACTOR 3, MITOCHONDRIAL"/>
    <property type="match status" value="1"/>
</dbReference>
<reference evidence="7 8" key="1">
    <citation type="journal article" date="2016" name="Mol. Biol. Evol.">
        <title>Comparative Genomics of Early-Diverging Mushroom-Forming Fungi Provides Insights into the Origins of Lignocellulose Decay Capabilities.</title>
        <authorList>
            <person name="Nagy L.G."/>
            <person name="Riley R."/>
            <person name="Tritt A."/>
            <person name="Adam C."/>
            <person name="Daum C."/>
            <person name="Floudas D."/>
            <person name="Sun H."/>
            <person name="Yadav J.S."/>
            <person name="Pangilinan J."/>
            <person name="Larsson K.H."/>
            <person name="Matsuura K."/>
            <person name="Barry K."/>
            <person name="Labutti K."/>
            <person name="Kuo R."/>
            <person name="Ohm R.A."/>
            <person name="Bhattacharya S.S."/>
            <person name="Shirouzu T."/>
            <person name="Yoshinaga Y."/>
            <person name="Martin F.M."/>
            <person name="Grigoriev I.V."/>
            <person name="Hibbett D.S."/>
        </authorList>
    </citation>
    <scope>NUCLEOTIDE SEQUENCE [LARGE SCALE GENOMIC DNA]</scope>
    <source>
        <strain evidence="7 8">HHB12733</strain>
    </source>
</reference>
<gene>
    <name evidence="7" type="ORF">CALCODRAFT_405292</name>
</gene>
<dbReference type="CDD" id="cd20270">
    <property type="entry name" value="Complex1_LYR_SDHAF3_LYRM10"/>
    <property type="match status" value="1"/>
</dbReference>
<comment type="subcellular location">
    <subcellularLocation>
        <location evidence="1 6">Mitochondrion matrix</location>
    </subcellularLocation>
</comment>
<keyword evidence="4 6" id="KW-0496">Mitochondrion</keyword>
<comment type="similarity">
    <text evidence="2 6">Belongs to the complex I LYR family. SDHAF3 subfamily.</text>
</comment>
<dbReference type="GO" id="GO:0006105">
    <property type="term" value="P:succinate metabolic process"/>
    <property type="evidence" value="ECO:0007669"/>
    <property type="project" value="TreeGrafter"/>
</dbReference>
<name>A0A165J3B0_9BASI</name>
<organism evidence="7 8">
    <name type="scientific">Calocera cornea HHB12733</name>
    <dbReference type="NCBI Taxonomy" id="1353952"/>
    <lineage>
        <taxon>Eukaryota</taxon>
        <taxon>Fungi</taxon>
        <taxon>Dikarya</taxon>
        <taxon>Basidiomycota</taxon>
        <taxon>Agaricomycotina</taxon>
        <taxon>Dacrymycetes</taxon>
        <taxon>Dacrymycetales</taxon>
        <taxon>Dacrymycetaceae</taxon>
        <taxon>Calocera</taxon>
    </lineage>
</organism>
<evidence type="ECO:0000256" key="6">
    <source>
        <dbReference type="RuleBase" id="RU368039"/>
    </source>
</evidence>
<dbReference type="Pfam" id="PF13233">
    <property type="entry name" value="Complex1_LYR_2"/>
    <property type="match status" value="1"/>
</dbReference>
<keyword evidence="5 6" id="KW-0143">Chaperone</keyword>
<evidence type="ECO:0000313" key="8">
    <source>
        <dbReference type="Proteomes" id="UP000076842"/>
    </source>
</evidence>
<keyword evidence="3" id="KW-0809">Transit peptide</keyword>
<evidence type="ECO:0000256" key="3">
    <source>
        <dbReference type="ARBA" id="ARBA00022946"/>
    </source>
</evidence>
<feature type="non-terminal residue" evidence="7">
    <location>
        <position position="128"/>
    </location>
</feature>
<dbReference type="AlphaFoldDB" id="A0A165J3B0"/>
<comment type="subunit">
    <text evidence="6">Interacts with the iron-sulfur protein subunit within the SDH catalytic dimer.</text>
</comment>
<keyword evidence="8" id="KW-1185">Reference proteome</keyword>
<dbReference type="STRING" id="1353952.A0A165J3B0"/>
<accession>A0A165J3B0</accession>
<dbReference type="PANTHER" id="PTHR13137">
    <property type="entry name" value="DC11 ACN9 HOMOLOG"/>
    <property type="match status" value="1"/>
</dbReference>
<evidence type="ECO:0000256" key="5">
    <source>
        <dbReference type="ARBA" id="ARBA00023186"/>
    </source>
</evidence>
<dbReference type="InParanoid" id="A0A165J3B0"/>
<evidence type="ECO:0000256" key="2">
    <source>
        <dbReference type="ARBA" id="ARBA00006020"/>
    </source>
</evidence>
<dbReference type="Proteomes" id="UP000076842">
    <property type="component" value="Unassembled WGS sequence"/>
</dbReference>
<sequence>MRRTLLRLAESISARPLNPRSMSATLLPPVPALLRAHRALPPEMRGLGDEYVKSEFRRHQTVDNPVYIMGFLSQWKMYLDELRAQSSSSGGVRGKKLDPTVFEKLSDEQVGQLWEVMHASRGVWKSLE</sequence>
<dbReference type="GO" id="GO:0034553">
    <property type="term" value="P:mitochondrial respiratory chain complex II assembly"/>
    <property type="evidence" value="ECO:0007669"/>
    <property type="project" value="UniProtKB-UniRule"/>
</dbReference>
<dbReference type="InterPro" id="IPR008381">
    <property type="entry name" value="SDHAF3/Sdh7"/>
</dbReference>
<evidence type="ECO:0000313" key="7">
    <source>
        <dbReference type="EMBL" id="KZT61316.1"/>
    </source>
</evidence>
<protein>
    <recommendedName>
        <fullName evidence="6">Succinate dehydrogenase assembly factor 3</fullName>
        <shortName evidence="6">SDH assembly factor 3</shortName>
        <shortName evidence="6">SDHAF3</shortName>
    </recommendedName>
</protein>